<dbReference type="SUPFAM" id="SSF48264">
    <property type="entry name" value="Cytochrome P450"/>
    <property type="match status" value="1"/>
</dbReference>
<accession>A0A5N6U4Z7</accession>
<evidence type="ECO:0000313" key="11">
    <source>
        <dbReference type="Proteomes" id="UP000325780"/>
    </source>
</evidence>
<evidence type="ECO:0000256" key="7">
    <source>
        <dbReference type="ARBA" id="ARBA00023033"/>
    </source>
</evidence>
<dbReference type="GO" id="GO:0016705">
    <property type="term" value="F:oxidoreductase activity, acting on paired donors, with incorporation or reduction of molecular oxygen"/>
    <property type="evidence" value="ECO:0007669"/>
    <property type="project" value="InterPro"/>
</dbReference>
<keyword evidence="4 8" id="KW-0479">Metal-binding</keyword>
<dbReference type="GO" id="GO:0020037">
    <property type="term" value="F:heme binding"/>
    <property type="evidence" value="ECO:0007669"/>
    <property type="project" value="InterPro"/>
</dbReference>
<keyword evidence="3 8" id="KW-0349">Heme</keyword>
<evidence type="ECO:0000256" key="6">
    <source>
        <dbReference type="ARBA" id="ARBA00023004"/>
    </source>
</evidence>
<dbReference type="AlphaFoldDB" id="A0A5N6U4Z7"/>
<protein>
    <submittedName>
        <fullName evidence="10">Cytochrome P450</fullName>
    </submittedName>
</protein>
<dbReference type="Pfam" id="PF00067">
    <property type="entry name" value="p450"/>
    <property type="match status" value="1"/>
</dbReference>
<keyword evidence="5 9" id="KW-0560">Oxidoreductase</keyword>
<dbReference type="PROSITE" id="PS00086">
    <property type="entry name" value="CYTOCHROME_P450"/>
    <property type="match status" value="1"/>
</dbReference>
<reference evidence="10 11" key="1">
    <citation type="submission" date="2019-04" db="EMBL/GenBank/DDBJ databases">
        <title>Friends and foes A comparative genomics study of 23 Aspergillus species from section Flavi.</title>
        <authorList>
            <consortium name="DOE Joint Genome Institute"/>
            <person name="Kjaerbolling I."/>
            <person name="Vesth T."/>
            <person name="Frisvad J.C."/>
            <person name="Nybo J.L."/>
            <person name="Theobald S."/>
            <person name="Kildgaard S."/>
            <person name="Isbrandt T."/>
            <person name="Kuo A."/>
            <person name="Sato A."/>
            <person name="Lyhne E.K."/>
            <person name="Kogle M.E."/>
            <person name="Wiebenga A."/>
            <person name="Kun R.S."/>
            <person name="Lubbers R.J."/>
            <person name="Makela M.R."/>
            <person name="Barry K."/>
            <person name="Chovatia M."/>
            <person name="Clum A."/>
            <person name="Daum C."/>
            <person name="Haridas S."/>
            <person name="He G."/>
            <person name="LaButti K."/>
            <person name="Lipzen A."/>
            <person name="Mondo S."/>
            <person name="Riley R."/>
            <person name="Salamov A."/>
            <person name="Simmons B.A."/>
            <person name="Magnuson J.K."/>
            <person name="Henrissat B."/>
            <person name="Mortensen U.H."/>
            <person name="Larsen T.O."/>
            <person name="Devries R.P."/>
            <person name="Grigoriev I.V."/>
            <person name="Machida M."/>
            <person name="Baker S.E."/>
            <person name="Andersen M.R."/>
        </authorList>
    </citation>
    <scope>NUCLEOTIDE SEQUENCE [LARGE SCALE GENOMIC DNA]</scope>
    <source>
        <strain evidence="10 11">IBT 18842</strain>
    </source>
</reference>
<evidence type="ECO:0000256" key="5">
    <source>
        <dbReference type="ARBA" id="ARBA00023002"/>
    </source>
</evidence>
<dbReference type="PANTHER" id="PTHR24305">
    <property type="entry name" value="CYTOCHROME P450"/>
    <property type="match status" value="1"/>
</dbReference>
<dbReference type="OrthoDB" id="1470350at2759"/>
<keyword evidence="7 9" id="KW-0503">Monooxygenase</keyword>
<evidence type="ECO:0000256" key="3">
    <source>
        <dbReference type="ARBA" id="ARBA00022617"/>
    </source>
</evidence>
<dbReference type="PRINTS" id="PR00385">
    <property type="entry name" value="P450"/>
</dbReference>
<dbReference type="GO" id="GO:0004497">
    <property type="term" value="F:monooxygenase activity"/>
    <property type="evidence" value="ECO:0007669"/>
    <property type="project" value="UniProtKB-KW"/>
</dbReference>
<organism evidence="10 11">
    <name type="scientific">Aspergillus avenaceus</name>
    <dbReference type="NCBI Taxonomy" id="36643"/>
    <lineage>
        <taxon>Eukaryota</taxon>
        <taxon>Fungi</taxon>
        <taxon>Dikarya</taxon>
        <taxon>Ascomycota</taxon>
        <taxon>Pezizomycotina</taxon>
        <taxon>Eurotiomycetes</taxon>
        <taxon>Eurotiomycetidae</taxon>
        <taxon>Eurotiales</taxon>
        <taxon>Aspergillaceae</taxon>
        <taxon>Aspergillus</taxon>
        <taxon>Aspergillus subgen. Circumdati</taxon>
    </lineage>
</organism>
<dbReference type="InterPro" id="IPR002401">
    <property type="entry name" value="Cyt_P450_E_grp-I"/>
</dbReference>
<evidence type="ECO:0000256" key="8">
    <source>
        <dbReference type="PIRSR" id="PIRSR602401-1"/>
    </source>
</evidence>
<evidence type="ECO:0000256" key="9">
    <source>
        <dbReference type="RuleBase" id="RU000461"/>
    </source>
</evidence>
<dbReference type="EMBL" id="ML742036">
    <property type="protein sequence ID" value="KAE8153715.1"/>
    <property type="molecule type" value="Genomic_DNA"/>
</dbReference>
<dbReference type="Proteomes" id="UP000325780">
    <property type="component" value="Unassembled WGS sequence"/>
</dbReference>
<dbReference type="CDD" id="cd11058">
    <property type="entry name" value="CYP60B-like"/>
    <property type="match status" value="1"/>
</dbReference>
<comment type="cofactor">
    <cofactor evidence="1 8">
        <name>heme</name>
        <dbReference type="ChEBI" id="CHEBI:30413"/>
    </cofactor>
</comment>
<dbReference type="InterPro" id="IPR017972">
    <property type="entry name" value="Cyt_P450_CS"/>
</dbReference>
<evidence type="ECO:0000256" key="4">
    <source>
        <dbReference type="ARBA" id="ARBA00022723"/>
    </source>
</evidence>
<dbReference type="PRINTS" id="PR00463">
    <property type="entry name" value="EP450I"/>
</dbReference>
<gene>
    <name evidence="10" type="ORF">BDV25DRAFT_149013</name>
</gene>
<dbReference type="InterPro" id="IPR050121">
    <property type="entry name" value="Cytochrome_P450_monoxygenase"/>
</dbReference>
<evidence type="ECO:0000256" key="1">
    <source>
        <dbReference type="ARBA" id="ARBA00001971"/>
    </source>
</evidence>
<comment type="similarity">
    <text evidence="2 9">Belongs to the cytochrome P450 family.</text>
</comment>
<feature type="binding site" description="axial binding residue" evidence="8">
    <location>
        <position position="434"/>
    </location>
    <ligand>
        <name>heme</name>
        <dbReference type="ChEBI" id="CHEBI:30413"/>
    </ligand>
    <ligandPart>
        <name>Fe</name>
        <dbReference type="ChEBI" id="CHEBI:18248"/>
    </ligandPart>
</feature>
<dbReference type="InterPro" id="IPR001128">
    <property type="entry name" value="Cyt_P450"/>
</dbReference>
<name>A0A5N6U4Z7_ASPAV</name>
<evidence type="ECO:0000313" key="10">
    <source>
        <dbReference type="EMBL" id="KAE8153715.1"/>
    </source>
</evidence>
<keyword evidence="11" id="KW-1185">Reference proteome</keyword>
<dbReference type="InterPro" id="IPR036396">
    <property type="entry name" value="Cyt_P450_sf"/>
</dbReference>
<dbReference type="PANTHER" id="PTHR24305:SF230">
    <property type="entry name" value="P450, PUTATIVE (EUROFUNG)-RELATED"/>
    <property type="match status" value="1"/>
</dbReference>
<dbReference type="Gene3D" id="1.10.630.10">
    <property type="entry name" value="Cytochrome P450"/>
    <property type="match status" value="1"/>
</dbReference>
<keyword evidence="6 8" id="KW-0408">Iron</keyword>
<sequence>MLSGIALAVVFSLGYVATTAAWNLFRHPLHYIPGPRLWIAFPLLRYLSEARGRIDADLRQFHLRYGEAVRFAPGEVSFITAQAWKDINGHGRKQMPKARHTGGEPTDIIGANDADHTRFRKSLSHAFSAKGLQAQEPILMGYVDQLIAGLREESQSEDPVDMVKWYNLTTFDLIGDLAFGESFGGLKAREYHPWVATVFRSVQVLGLLKLQDSYPLLFHVLSWFIPKSLIDARRRQLEYSQETVEKRLRRGRDRGPADFMDSMLRHHGGRDGLTEEELGANASILVTAGSETTASLLSGVTFWLLQSPEVLAQVTQEVRTAMQSETDITFESVTTRLPFLLACIEEGFRTYPPVPSGFQRVTQTATCISGYSVPSGTKVAVHQSSAYRSPLNFHHADRFIPERWLPEARENPDSPFYHDRRDVLQPFSIGPRNCIGRNLAHNEMRLILARVLWNFDLALCQESRGWADQRSFIIWQKPPLLCRLTARAL</sequence>
<dbReference type="GO" id="GO:0005506">
    <property type="term" value="F:iron ion binding"/>
    <property type="evidence" value="ECO:0007669"/>
    <property type="project" value="InterPro"/>
</dbReference>
<evidence type="ECO:0000256" key="2">
    <source>
        <dbReference type="ARBA" id="ARBA00010617"/>
    </source>
</evidence>
<proteinExistence type="inferred from homology"/>